<dbReference type="EMBL" id="CP003731">
    <property type="protein sequence ID" value="AFO52496.1"/>
    <property type="molecule type" value="Genomic_DNA"/>
</dbReference>
<accession>I7CH53</accession>
<gene>
    <name evidence="1" type="ordered locus">MHLP_04580</name>
</gene>
<dbReference type="STRING" id="1212765.MHLP_04580"/>
<sequence length="74" mass="8319">MSTIFSPLGRPLQLTPLPPLLAFFRKSSFIEAIEPFSPKKISTSHSSSERSWELSKADPRLLIKNKLLTHVGEL</sequence>
<dbReference type="AlphaFoldDB" id="I7CH53"/>
<dbReference type="KEGG" id="mhl:MHLP_04580"/>
<reference evidence="2" key="2">
    <citation type="submission" date="2012-07" db="EMBL/GenBank/DDBJ databases">
        <title>Complete genome sequence of 'Candidatus Mycoplasma haemolamae'.</title>
        <authorList>
            <person name="Guimaraes A.M.S."/>
            <person name="Toth B."/>
            <person name="Santos A.P."/>
            <person name="Nascimento N.C."/>
            <person name="Sojka J.E."/>
            <person name="Messick J.B."/>
        </authorList>
    </citation>
    <scope>NUCLEOTIDE SEQUENCE [LARGE SCALE GENOMIC DNA]</scope>
    <source>
        <strain evidence="2">Purdue</strain>
    </source>
</reference>
<proteinExistence type="predicted"/>
<reference evidence="1 2" key="1">
    <citation type="journal article" date="2012" name="J. Bacteriol.">
        <title>Genome Sequence of "Candidatus Mycoplasma haemolamae" Strain Purdue, a Red Blood Cell Pathogen of Alpacas (Vicugna pacos) and Llamas (Lama glama).</title>
        <authorList>
            <person name="Guimaraes A.M."/>
            <person name="Toth B."/>
            <person name="Santos A.P."/>
            <person name="do Nascimento N.C."/>
            <person name="Kritchevsky J.E."/>
            <person name="Messick J.B."/>
        </authorList>
    </citation>
    <scope>NUCLEOTIDE SEQUENCE [LARGE SCALE GENOMIC DNA]</scope>
    <source>
        <strain evidence="1 2">Purdue</strain>
    </source>
</reference>
<dbReference type="Proteomes" id="UP000006502">
    <property type="component" value="Chromosome"/>
</dbReference>
<evidence type="ECO:0000313" key="2">
    <source>
        <dbReference type="Proteomes" id="UP000006502"/>
    </source>
</evidence>
<dbReference type="HOGENOM" id="CLU_2683919_0_0_14"/>
<keyword evidence="2" id="KW-1185">Reference proteome</keyword>
<name>I7CH53_MYCHA</name>
<protein>
    <submittedName>
        <fullName evidence="1">Uncharacterized protein</fullName>
    </submittedName>
</protein>
<organism evidence="1 2">
    <name type="scientific">Mycoplasma haematolamae (strain Purdue)</name>
    <dbReference type="NCBI Taxonomy" id="1212765"/>
    <lineage>
        <taxon>Bacteria</taxon>
        <taxon>Bacillati</taxon>
        <taxon>Mycoplasmatota</taxon>
        <taxon>Mollicutes</taxon>
        <taxon>Mycoplasmataceae</taxon>
        <taxon>Mycoplasma</taxon>
    </lineage>
</organism>
<evidence type="ECO:0000313" key="1">
    <source>
        <dbReference type="EMBL" id="AFO52496.1"/>
    </source>
</evidence>